<accession>A0A6J3M0K8</accession>
<gene>
    <name evidence="3" type="ORF">K489DRAFT_383246</name>
</gene>
<feature type="transmembrane region" description="Helical" evidence="1">
    <location>
        <begin position="43"/>
        <end position="62"/>
    </location>
</feature>
<evidence type="ECO:0000313" key="2">
    <source>
        <dbReference type="Proteomes" id="UP000504637"/>
    </source>
</evidence>
<reference evidence="3" key="3">
    <citation type="submission" date="2025-08" db="UniProtKB">
        <authorList>
            <consortium name="RefSeq"/>
        </authorList>
    </citation>
    <scope>IDENTIFICATION</scope>
    <source>
        <strain evidence="3">CBS 342.82</strain>
    </source>
</reference>
<dbReference type="GeneID" id="54363348"/>
<keyword evidence="2" id="KW-1185">Reference proteome</keyword>
<evidence type="ECO:0000256" key="1">
    <source>
        <dbReference type="SAM" id="Phobius"/>
    </source>
</evidence>
<reference evidence="3" key="1">
    <citation type="submission" date="2020-01" db="EMBL/GenBank/DDBJ databases">
        <authorList>
            <consortium name="DOE Joint Genome Institute"/>
            <person name="Haridas S."/>
            <person name="Albert R."/>
            <person name="Binder M."/>
            <person name="Bloem J."/>
            <person name="Labutti K."/>
            <person name="Salamov A."/>
            <person name="Andreopoulos B."/>
            <person name="Baker S.E."/>
            <person name="Barry K."/>
            <person name="Bills G."/>
            <person name="Bluhm B.H."/>
            <person name="Cannon C."/>
            <person name="Castanera R."/>
            <person name="Culley D.E."/>
            <person name="Daum C."/>
            <person name="Ezra D."/>
            <person name="Gonzalez J.B."/>
            <person name="Henrissat B."/>
            <person name="Kuo A."/>
            <person name="Liang C."/>
            <person name="Lipzen A."/>
            <person name="Lutzoni F."/>
            <person name="Magnuson J."/>
            <person name="Mondo S."/>
            <person name="Nolan M."/>
            <person name="Ohm R."/>
            <person name="Pangilinan J."/>
            <person name="Park H.-J."/>
            <person name="Ramirez L."/>
            <person name="Alfaro M."/>
            <person name="Sun H."/>
            <person name="Tritt A."/>
            <person name="Yoshinaga Y."/>
            <person name="Zwiers L.-H."/>
            <person name="Turgeon B.G."/>
            <person name="Goodwin S.B."/>
            <person name="Spatafora J.W."/>
            <person name="Crous P.W."/>
            <person name="Grigoriev I.V."/>
        </authorList>
    </citation>
    <scope>NUCLEOTIDE SEQUENCE</scope>
    <source>
        <strain evidence="3">CBS 342.82</strain>
    </source>
</reference>
<proteinExistence type="predicted"/>
<dbReference type="Proteomes" id="UP000504637">
    <property type="component" value="Unplaced"/>
</dbReference>
<organism evidence="3">
    <name type="scientific">Dissoconium aciculare CBS 342.82</name>
    <dbReference type="NCBI Taxonomy" id="1314786"/>
    <lineage>
        <taxon>Eukaryota</taxon>
        <taxon>Fungi</taxon>
        <taxon>Dikarya</taxon>
        <taxon>Ascomycota</taxon>
        <taxon>Pezizomycotina</taxon>
        <taxon>Dothideomycetes</taxon>
        <taxon>Dothideomycetidae</taxon>
        <taxon>Mycosphaerellales</taxon>
        <taxon>Dissoconiaceae</taxon>
        <taxon>Dissoconium</taxon>
    </lineage>
</organism>
<reference evidence="3" key="2">
    <citation type="submission" date="2020-04" db="EMBL/GenBank/DDBJ databases">
        <authorList>
            <consortium name="NCBI Genome Project"/>
        </authorList>
    </citation>
    <scope>NUCLEOTIDE SEQUENCE</scope>
    <source>
        <strain evidence="3">CBS 342.82</strain>
    </source>
</reference>
<protein>
    <submittedName>
        <fullName evidence="3">Uncharacterized protein</fullName>
    </submittedName>
</protein>
<evidence type="ECO:0000313" key="3">
    <source>
        <dbReference type="RefSeq" id="XP_033457473.1"/>
    </source>
</evidence>
<keyword evidence="1" id="KW-0812">Transmembrane</keyword>
<keyword evidence="1" id="KW-0472">Membrane</keyword>
<dbReference type="RefSeq" id="XP_033457473.1">
    <property type="nucleotide sequence ID" value="XM_033605548.1"/>
</dbReference>
<sequence>MELRNKRLSLGCSWLALVPEHEPGVQNASKCLSHFQRCRGFIIVIPIQGMAYSILSLWITVII</sequence>
<keyword evidence="1" id="KW-1133">Transmembrane helix</keyword>
<name>A0A6J3M0K8_9PEZI</name>
<dbReference type="AlphaFoldDB" id="A0A6J3M0K8"/>